<dbReference type="AlphaFoldDB" id="H9BRS1"/>
<keyword evidence="1" id="KW-0614">Plasmid</keyword>
<name>H9BRS1_9RHOB</name>
<evidence type="ECO:0000313" key="1">
    <source>
        <dbReference type="EMBL" id="AFD62198.1"/>
    </source>
</evidence>
<geneLocation type="plasmid" evidence="1">
    <name>pAES3</name>
</geneLocation>
<protein>
    <submittedName>
        <fullName evidence="1">Uncharacterized protein</fullName>
    </submittedName>
</protein>
<sequence>MHNNILVKYEGDRFKGGKSPIAVLSDVAHLHALLLDICEQIIKEKAPGVKTGGRFRQYLELSATQLLEGCCEVAVDFATAENVAPLLEGVEGAGRDALMDQAFTKIYEMLNFRGDIPDDHYIPLKIAKKLANFTKNIREGEEAIISPRTDKRIGIDYNKMNVLRNYARTARERLVPTSAEVTGIDFSNPEKTMLKITAKPNGKVVFLTIAAPAIVQPKTNDEMVDRLINMPIKVELKEISRIDKDTVYRFERLPDISIDRISACLKVFDRIDEITKIKSGWLTLPEDEEPQGNNLTAAARKTAISILKEAPGISENLGVFLTEPGGLSMEIRSKSVRASVKISENGDALIVPAAMREAKADRSIGEFLRELTDE</sequence>
<accession>H9BRS1</accession>
<organism evidence="1">
    <name type="scientific">Paracoccus aestuarii</name>
    <dbReference type="NCBI Taxonomy" id="453842"/>
    <lineage>
        <taxon>Bacteria</taxon>
        <taxon>Pseudomonadati</taxon>
        <taxon>Pseudomonadota</taxon>
        <taxon>Alphaproteobacteria</taxon>
        <taxon>Rhodobacterales</taxon>
        <taxon>Paracoccaceae</taxon>
        <taxon>Paracoccus</taxon>
    </lineage>
</organism>
<dbReference type="EMBL" id="JQ066766">
    <property type="protein sequence ID" value="AFD62198.1"/>
    <property type="molecule type" value="Genomic_DNA"/>
</dbReference>
<reference evidence="1" key="1">
    <citation type="journal article" date="2013" name="PLoS ONE">
        <title>Plasmids of Carotenoid-Producing Paracoccus spp. (Alphaproteobacteria) - Structure, Diversity and Evolution.</title>
        <authorList>
            <person name="Maj A."/>
            <person name="Dziewit L."/>
            <person name="Czarnecki J."/>
            <person name="Wlodarczyk M."/>
            <person name="Baj J."/>
            <person name="Skrzypczyk G."/>
            <person name="Giersz D."/>
            <person name="Bartosik D."/>
        </authorList>
    </citation>
    <scope>NUCLEOTIDE SEQUENCE</scope>
    <source>
        <strain evidence="1">DSM 19484</strain>
        <plasmid evidence="1">pAES3</plasmid>
    </source>
</reference>
<dbReference type="RefSeq" id="WP_015060733.1">
    <property type="nucleotide sequence ID" value="NC_019273.1"/>
</dbReference>
<proteinExistence type="predicted"/>